<feature type="binding site" evidence="10">
    <location>
        <position position="166"/>
    </location>
    <ligand>
        <name>2-[(2R,5Z)-2-carboxy-4-methylthiazol-5(2H)-ylidene]ethyl phosphate</name>
        <dbReference type="ChEBI" id="CHEBI:62899"/>
    </ligand>
</feature>
<comment type="cofactor">
    <cofactor evidence="10">
        <name>Mg(2+)</name>
        <dbReference type="ChEBI" id="CHEBI:18420"/>
    </cofactor>
    <text evidence="10">Binds 1 Mg(2+) ion per subunit.</text>
</comment>
<feature type="binding site" evidence="10">
    <location>
        <begin position="186"/>
        <end position="187"/>
    </location>
    <ligand>
        <name>2-[(2R,5Z)-2-carboxy-4-methylthiazol-5(2H)-ylidene]ethyl phosphate</name>
        <dbReference type="ChEBI" id="CHEBI:62899"/>
    </ligand>
</feature>
<feature type="binding site" evidence="10">
    <location>
        <position position="71"/>
    </location>
    <ligand>
        <name>Mg(2+)</name>
        <dbReference type="ChEBI" id="CHEBI:18420"/>
    </ligand>
</feature>
<dbReference type="SUPFAM" id="SSF51391">
    <property type="entry name" value="Thiamin phosphate synthase"/>
    <property type="match status" value="1"/>
</dbReference>
<evidence type="ECO:0000256" key="6">
    <source>
        <dbReference type="ARBA" id="ARBA00022977"/>
    </source>
</evidence>
<dbReference type="Gene3D" id="3.20.20.70">
    <property type="entry name" value="Aldolase class I"/>
    <property type="match status" value="1"/>
</dbReference>
<evidence type="ECO:0000256" key="10">
    <source>
        <dbReference type="HAMAP-Rule" id="MF_00097"/>
    </source>
</evidence>
<gene>
    <name evidence="10" type="primary">thiE</name>
    <name evidence="14" type="ORF">HNQ68_001914</name>
</gene>
<dbReference type="Proteomes" id="UP000531231">
    <property type="component" value="Unassembled WGS sequence"/>
</dbReference>
<evidence type="ECO:0000256" key="2">
    <source>
        <dbReference type="ARBA" id="ARBA00005165"/>
    </source>
</evidence>
<dbReference type="UniPathway" id="UPA00060">
    <property type="reaction ID" value="UER00141"/>
</dbReference>
<accession>A0A7W8ALQ0</accession>
<dbReference type="GO" id="GO:0004789">
    <property type="term" value="F:thiamine-phosphate diphosphorylase activity"/>
    <property type="evidence" value="ECO:0007669"/>
    <property type="project" value="UniProtKB-UniRule"/>
</dbReference>
<reference evidence="14 15" key="1">
    <citation type="submission" date="2020-08" db="EMBL/GenBank/DDBJ databases">
        <title>Genomic Encyclopedia of Type Strains, Phase IV (KMG-IV): sequencing the most valuable type-strain genomes for metagenomic binning, comparative biology and taxonomic classification.</title>
        <authorList>
            <person name="Goeker M."/>
        </authorList>
    </citation>
    <scope>NUCLEOTIDE SEQUENCE [LARGE SCALE GENOMIC DNA]</scope>
    <source>
        <strain evidence="14 15">DSM 25620</strain>
    </source>
</reference>
<evidence type="ECO:0000259" key="13">
    <source>
        <dbReference type="Pfam" id="PF02581"/>
    </source>
</evidence>
<keyword evidence="3 10" id="KW-0808">Transferase</keyword>
<evidence type="ECO:0000313" key="14">
    <source>
        <dbReference type="EMBL" id="MBB5091373.1"/>
    </source>
</evidence>
<comment type="caution">
    <text evidence="14">The sequence shown here is derived from an EMBL/GenBank/DDBJ whole genome shotgun (WGS) entry which is preliminary data.</text>
</comment>
<comment type="function">
    <text evidence="1 10">Condenses 4-methyl-5-(beta-hydroxyethyl)thiazole monophosphate (THZ-P) and 2-methyl-4-amino-5-hydroxymethyl pyrimidine pyrophosphate (HMP-PP) to form thiamine monophosphate (TMP).</text>
</comment>
<evidence type="ECO:0000256" key="3">
    <source>
        <dbReference type="ARBA" id="ARBA00022679"/>
    </source>
</evidence>
<dbReference type="NCBIfam" id="TIGR00693">
    <property type="entry name" value="thiE"/>
    <property type="match status" value="1"/>
</dbReference>
<feature type="binding site" evidence="10">
    <location>
        <begin position="135"/>
        <end position="137"/>
    </location>
    <ligand>
        <name>2-[(2R,5Z)-2-carboxy-4-methylthiazol-5(2H)-ylidene]ethyl phosphate</name>
        <dbReference type="ChEBI" id="CHEBI:62899"/>
    </ligand>
</feature>
<dbReference type="InterPro" id="IPR022998">
    <property type="entry name" value="ThiamineP_synth_TenI"/>
</dbReference>
<dbReference type="CDD" id="cd00564">
    <property type="entry name" value="TMP_TenI"/>
    <property type="match status" value="1"/>
</dbReference>
<evidence type="ECO:0000256" key="4">
    <source>
        <dbReference type="ARBA" id="ARBA00022723"/>
    </source>
</evidence>
<comment type="catalytic activity">
    <reaction evidence="9 10 11">
        <text>2-[(2R,5Z)-2-carboxy-4-methylthiazol-5(2H)-ylidene]ethyl phosphate + 4-amino-2-methyl-5-(diphosphooxymethyl)pyrimidine + 2 H(+) = thiamine phosphate + CO2 + diphosphate</text>
        <dbReference type="Rhea" id="RHEA:47844"/>
        <dbReference type="ChEBI" id="CHEBI:15378"/>
        <dbReference type="ChEBI" id="CHEBI:16526"/>
        <dbReference type="ChEBI" id="CHEBI:33019"/>
        <dbReference type="ChEBI" id="CHEBI:37575"/>
        <dbReference type="ChEBI" id="CHEBI:57841"/>
        <dbReference type="ChEBI" id="CHEBI:62899"/>
        <dbReference type="EC" id="2.5.1.3"/>
    </reaction>
</comment>
<feature type="binding site" evidence="10">
    <location>
        <position position="109"/>
    </location>
    <ligand>
        <name>4-amino-2-methyl-5-(diphosphooxymethyl)pyrimidine</name>
        <dbReference type="ChEBI" id="CHEBI:57841"/>
    </ligand>
</feature>
<dbReference type="RefSeq" id="WP_151159459.1">
    <property type="nucleotide sequence ID" value="NZ_JACHIL010000003.1"/>
</dbReference>
<evidence type="ECO:0000256" key="5">
    <source>
        <dbReference type="ARBA" id="ARBA00022842"/>
    </source>
</evidence>
<dbReference type="GO" id="GO:0009229">
    <property type="term" value="P:thiamine diphosphate biosynthetic process"/>
    <property type="evidence" value="ECO:0007669"/>
    <property type="project" value="UniProtKB-UniRule"/>
</dbReference>
<name>A0A7W8ALQ0_9HYPH</name>
<feature type="binding site" evidence="10">
    <location>
        <position position="90"/>
    </location>
    <ligand>
        <name>Mg(2+)</name>
        <dbReference type="ChEBI" id="CHEBI:18420"/>
    </ligand>
</feature>
<dbReference type="InterPro" id="IPR036206">
    <property type="entry name" value="ThiamineP_synth_sf"/>
</dbReference>
<comment type="similarity">
    <text evidence="10 11">Belongs to the thiamine-phosphate synthase family.</text>
</comment>
<sequence length="214" mass="22268">MKQFDLSLYLVLDRELCGSLGMVKTAIAAVRGGATMVQLRDKDASQQEMLETAKALKAALEGTNAKLIINDNIDVAIAVGADGLHIGQHDGSPEQVRAKIGADMILGLSVQTAEMATKADSAVVDYLGIGPVFPTATKKNCAPSIDFDGLKRVYSQNGLPAVAIGGIKLPHVEDVLATGIDGLAVVSAICGQESPEQEARAFNAAIAHFRGAKG</sequence>
<evidence type="ECO:0000256" key="9">
    <source>
        <dbReference type="ARBA" id="ARBA00047883"/>
    </source>
</evidence>
<feature type="domain" description="Thiamine phosphate synthase/TenI" evidence="13">
    <location>
        <begin position="8"/>
        <end position="189"/>
    </location>
</feature>
<dbReference type="GO" id="GO:0009228">
    <property type="term" value="P:thiamine biosynthetic process"/>
    <property type="evidence" value="ECO:0007669"/>
    <property type="project" value="UniProtKB-KW"/>
</dbReference>
<evidence type="ECO:0000256" key="11">
    <source>
        <dbReference type="RuleBase" id="RU003826"/>
    </source>
</evidence>
<evidence type="ECO:0000256" key="7">
    <source>
        <dbReference type="ARBA" id="ARBA00047334"/>
    </source>
</evidence>
<keyword evidence="15" id="KW-1185">Reference proteome</keyword>
<dbReference type="GO" id="GO:0005737">
    <property type="term" value="C:cytoplasm"/>
    <property type="evidence" value="ECO:0007669"/>
    <property type="project" value="TreeGrafter"/>
</dbReference>
<keyword evidence="4 10" id="KW-0479">Metal-binding</keyword>
<dbReference type="InterPro" id="IPR034291">
    <property type="entry name" value="TMP_synthase"/>
</dbReference>
<organism evidence="14 15">
    <name type="scientific">Pseudochrobactrum saccharolyticum</name>
    <dbReference type="NCBI Taxonomy" id="354352"/>
    <lineage>
        <taxon>Bacteria</taxon>
        <taxon>Pseudomonadati</taxon>
        <taxon>Pseudomonadota</taxon>
        <taxon>Alphaproteobacteria</taxon>
        <taxon>Hyphomicrobiales</taxon>
        <taxon>Brucellaceae</taxon>
        <taxon>Pseudochrobactrum</taxon>
    </lineage>
</organism>
<comment type="catalytic activity">
    <reaction evidence="8 10 11">
        <text>2-(2-carboxy-4-methylthiazol-5-yl)ethyl phosphate + 4-amino-2-methyl-5-(diphosphooxymethyl)pyrimidine + 2 H(+) = thiamine phosphate + CO2 + diphosphate</text>
        <dbReference type="Rhea" id="RHEA:47848"/>
        <dbReference type="ChEBI" id="CHEBI:15378"/>
        <dbReference type="ChEBI" id="CHEBI:16526"/>
        <dbReference type="ChEBI" id="CHEBI:33019"/>
        <dbReference type="ChEBI" id="CHEBI:37575"/>
        <dbReference type="ChEBI" id="CHEBI:57841"/>
        <dbReference type="ChEBI" id="CHEBI:62890"/>
        <dbReference type="EC" id="2.5.1.3"/>
    </reaction>
</comment>
<dbReference type="PANTHER" id="PTHR20857">
    <property type="entry name" value="THIAMINE-PHOSPHATE PYROPHOSPHORYLASE"/>
    <property type="match status" value="1"/>
</dbReference>
<dbReference type="EC" id="2.5.1.3" evidence="10"/>
<protein>
    <recommendedName>
        <fullName evidence="10">Thiamine-phosphate synthase</fullName>
        <shortName evidence="10">TP synthase</shortName>
        <shortName evidence="10">TPS</shortName>
        <ecNumber evidence="10">2.5.1.3</ecNumber>
    </recommendedName>
    <alternativeName>
        <fullName evidence="10">Thiamine-phosphate pyrophosphorylase</fullName>
        <shortName evidence="10">TMP pyrophosphorylase</shortName>
        <shortName evidence="10">TMP-PPase</shortName>
    </alternativeName>
</protein>
<proteinExistence type="inferred from homology"/>
<feature type="binding site" evidence="10">
    <location>
        <position position="70"/>
    </location>
    <ligand>
        <name>4-amino-2-methyl-5-(diphosphooxymethyl)pyrimidine</name>
        <dbReference type="ChEBI" id="CHEBI:57841"/>
    </ligand>
</feature>
<evidence type="ECO:0000256" key="12">
    <source>
        <dbReference type="RuleBase" id="RU004253"/>
    </source>
</evidence>
<comment type="catalytic activity">
    <reaction evidence="7 10 11">
        <text>4-methyl-5-(2-phosphooxyethyl)-thiazole + 4-amino-2-methyl-5-(diphosphooxymethyl)pyrimidine + H(+) = thiamine phosphate + diphosphate</text>
        <dbReference type="Rhea" id="RHEA:22328"/>
        <dbReference type="ChEBI" id="CHEBI:15378"/>
        <dbReference type="ChEBI" id="CHEBI:33019"/>
        <dbReference type="ChEBI" id="CHEBI:37575"/>
        <dbReference type="ChEBI" id="CHEBI:57841"/>
        <dbReference type="ChEBI" id="CHEBI:58296"/>
        <dbReference type="EC" id="2.5.1.3"/>
    </reaction>
</comment>
<comment type="pathway">
    <text evidence="2 10 12">Cofactor biosynthesis; thiamine diphosphate biosynthesis; thiamine phosphate from 4-amino-2-methyl-5-diphosphomethylpyrimidine and 4-methyl-5-(2-phosphoethyl)-thiazole: step 1/1.</text>
</comment>
<evidence type="ECO:0000256" key="1">
    <source>
        <dbReference type="ARBA" id="ARBA00003814"/>
    </source>
</evidence>
<dbReference type="GO" id="GO:0000287">
    <property type="term" value="F:magnesium ion binding"/>
    <property type="evidence" value="ECO:0007669"/>
    <property type="project" value="UniProtKB-UniRule"/>
</dbReference>
<dbReference type="AlphaFoldDB" id="A0A7W8ALQ0"/>
<dbReference type="HAMAP" id="MF_00097">
    <property type="entry name" value="TMP_synthase"/>
    <property type="match status" value="1"/>
</dbReference>
<dbReference type="EMBL" id="JACHIL010000003">
    <property type="protein sequence ID" value="MBB5091373.1"/>
    <property type="molecule type" value="Genomic_DNA"/>
</dbReference>
<keyword evidence="5 10" id="KW-0460">Magnesium</keyword>
<dbReference type="InterPro" id="IPR013785">
    <property type="entry name" value="Aldolase_TIM"/>
</dbReference>
<dbReference type="PANTHER" id="PTHR20857:SF23">
    <property type="entry name" value="THIAMINE BIOSYNTHETIC BIFUNCTIONAL ENZYME"/>
    <property type="match status" value="1"/>
</dbReference>
<feature type="binding site" evidence="10">
    <location>
        <position position="138"/>
    </location>
    <ligand>
        <name>4-amino-2-methyl-5-(diphosphooxymethyl)pyrimidine</name>
        <dbReference type="ChEBI" id="CHEBI:57841"/>
    </ligand>
</feature>
<feature type="binding site" evidence="10">
    <location>
        <begin position="38"/>
        <end position="42"/>
    </location>
    <ligand>
        <name>4-amino-2-methyl-5-(diphosphooxymethyl)pyrimidine</name>
        <dbReference type="ChEBI" id="CHEBI:57841"/>
    </ligand>
</feature>
<keyword evidence="6 10" id="KW-0784">Thiamine biosynthesis</keyword>
<evidence type="ECO:0000256" key="8">
    <source>
        <dbReference type="ARBA" id="ARBA00047851"/>
    </source>
</evidence>
<dbReference type="Pfam" id="PF02581">
    <property type="entry name" value="TMP-TENI"/>
    <property type="match status" value="1"/>
</dbReference>
<dbReference type="FunFam" id="3.20.20.70:FF:000096">
    <property type="entry name" value="Thiamine-phosphate synthase"/>
    <property type="match status" value="1"/>
</dbReference>
<evidence type="ECO:0000313" key="15">
    <source>
        <dbReference type="Proteomes" id="UP000531231"/>
    </source>
</evidence>